<sequence length="81" mass="8898">MTTALFPLHCAFVSTTSRSGPYGTYRLILGANSDLPWPLSRRFTGAEAVSSTSCVTERFNPAKREGLSAVLEILFFRGVRN</sequence>
<reference evidence="1" key="1">
    <citation type="journal article" date="2017" name="Parasit. Vectors">
        <title>Sialotranscriptomics of Rhipicephalus zambeziensis reveals intricate expression profiles of secretory proteins and suggests tight temporal transcriptional regulation during blood-feeding.</title>
        <authorList>
            <person name="de Castro M.H."/>
            <person name="de Klerk D."/>
            <person name="Pienaar R."/>
            <person name="Rees D.J.G."/>
            <person name="Mans B.J."/>
        </authorList>
    </citation>
    <scope>NUCLEOTIDE SEQUENCE</scope>
    <source>
        <tissue evidence="1">Salivary glands</tissue>
    </source>
</reference>
<protein>
    <submittedName>
        <fullName evidence="1">Uncharacterized protein</fullName>
    </submittedName>
</protein>
<dbReference type="AlphaFoldDB" id="A0A224YAS8"/>
<dbReference type="EMBL" id="GFPF01001593">
    <property type="protein sequence ID" value="MAA12739.1"/>
    <property type="molecule type" value="Transcribed_RNA"/>
</dbReference>
<accession>A0A224YAS8</accession>
<evidence type="ECO:0000313" key="1">
    <source>
        <dbReference type="EMBL" id="MAA12739.1"/>
    </source>
</evidence>
<proteinExistence type="predicted"/>
<name>A0A224YAS8_9ACAR</name>
<organism evidence="1">
    <name type="scientific">Rhipicephalus zambeziensis</name>
    <dbReference type="NCBI Taxonomy" id="60191"/>
    <lineage>
        <taxon>Eukaryota</taxon>
        <taxon>Metazoa</taxon>
        <taxon>Ecdysozoa</taxon>
        <taxon>Arthropoda</taxon>
        <taxon>Chelicerata</taxon>
        <taxon>Arachnida</taxon>
        <taxon>Acari</taxon>
        <taxon>Parasitiformes</taxon>
        <taxon>Ixodida</taxon>
        <taxon>Ixodoidea</taxon>
        <taxon>Ixodidae</taxon>
        <taxon>Rhipicephalinae</taxon>
        <taxon>Rhipicephalus</taxon>
        <taxon>Rhipicephalus</taxon>
    </lineage>
</organism>